<name>A0ABR7YW22_9PSED</name>
<organism evidence="7 8">
    <name type="scientific">Pseudomonas typographi</name>
    <dbReference type="NCBI Taxonomy" id="2715964"/>
    <lineage>
        <taxon>Bacteria</taxon>
        <taxon>Pseudomonadati</taxon>
        <taxon>Pseudomonadota</taxon>
        <taxon>Gammaproteobacteria</taxon>
        <taxon>Pseudomonadales</taxon>
        <taxon>Pseudomonadaceae</taxon>
        <taxon>Pseudomonas</taxon>
    </lineage>
</organism>
<comment type="caution">
    <text evidence="7">The sequence shown here is derived from an EMBL/GenBank/DDBJ whole genome shotgun (WGS) entry which is preliminary data.</text>
</comment>
<comment type="similarity">
    <text evidence="6">Belongs to the LptC family.</text>
</comment>
<feature type="transmembrane region" description="Helical" evidence="6">
    <location>
        <begin position="6"/>
        <end position="25"/>
    </location>
</feature>
<evidence type="ECO:0000256" key="4">
    <source>
        <dbReference type="ARBA" id="ARBA00022989"/>
    </source>
</evidence>
<keyword evidence="8" id="KW-1185">Reference proteome</keyword>
<dbReference type="RefSeq" id="WP_190416826.1">
    <property type="nucleotide sequence ID" value="NZ_JAAOCA010000002.1"/>
</dbReference>
<keyword evidence="1 6" id="KW-1003">Cell membrane</keyword>
<evidence type="ECO:0000313" key="7">
    <source>
        <dbReference type="EMBL" id="MBD1597397.1"/>
    </source>
</evidence>
<keyword evidence="2 6" id="KW-0997">Cell inner membrane</keyword>
<evidence type="ECO:0000256" key="6">
    <source>
        <dbReference type="HAMAP-Rule" id="MF_01915"/>
    </source>
</evidence>
<dbReference type="Proteomes" id="UP000805841">
    <property type="component" value="Unassembled WGS sequence"/>
</dbReference>
<comment type="subunit">
    <text evidence="6">Component of the lipopolysaccharide transport and assembly complex. Interacts with LptA and the LptBFG transporter complex.</text>
</comment>
<accession>A0ABR7YW22</accession>
<keyword evidence="3 6" id="KW-0812">Transmembrane</keyword>
<dbReference type="PANTHER" id="PTHR37481:SF1">
    <property type="entry name" value="LIPOPOLYSACCHARIDE EXPORT SYSTEM PROTEIN LPTC"/>
    <property type="match status" value="1"/>
</dbReference>
<protein>
    <recommendedName>
        <fullName evidence="6">Lipopolysaccharide export system protein LptC</fullName>
    </recommendedName>
</protein>
<dbReference type="Gene3D" id="2.60.450.10">
    <property type="entry name" value="Lipopolysaccharide (LPS) transport protein A like domain"/>
    <property type="match status" value="1"/>
</dbReference>
<reference evidence="7 8" key="1">
    <citation type="journal article" date="2020" name="Insects">
        <title>Bacteria Belonging to Pseudomonas typographi sp. nov. from the Bark Beetle Ips typographus Have Genomic Potential to Aid in the Host Ecology.</title>
        <authorList>
            <person name="Peral-Aranega E."/>
            <person name="Saati-Santamaria Z."/>
            <person name="Kolarik M."/>
            <person name="Rivas R."/>
            <person name="Garcia-Fraile P."/>
        </authorList>
    </citation>
    <scope>NUCLEOTIDE SEQUENCE [LARGE SCALE GENOMIC DNA]</scope>
    <source>
        <strain evidence="7 8">CA3A</strain>
    </source>
</reference>
<sequence>MQNKLFRNIIALLVVTLVVGAIGYWRITPERFMDNEPAAVDENLIDYYATHTHTVQYMEDGSVQYELTADKVEHKQANEVSYVTQPEMQIYRGTTYPWHVRSDRAEVNPDGTQVELIDAVKFNRTDQKARTTIINTSRATVFPRRQYAETDQNVRIDGANGVTTAKGMKAYLKDSKVDLLSNVRGQYDARSR</sequence>
<dbReference type="InterPro" id="IPR026265">
    <property type="entry name" value="LptC"/>
</dbReference>
<comment type="function">
    <text evidence="6">Involved in the assembly of lipopolysaccharide (LPS). Required for the translocation of LPS from the inner membrane to the outer membrane. Facilitates the transfer of LPS from the inner membrane to the periplasmic protein LptA. Could be a docking site for LptA.</text>
</comment>
<dbReference type="InterPro" id="IPR052363">
    <property type="entry name" value="LPS_export_LptC"/>
</dbReference>
<dbReference type="PANTHER" id="PTHR37481">
    <property type="entry name" value="LIPOPOLYSACCHARIDE EXPORT SYSTEM PROTEIN LPTC"/>
    <property type="match status" value="1"/>
</dbReference>
<gene>
    <name evidence="6 7" type="primary">lptC</name>
    <name evidence="7" type="ORF">HAQ05_01530</name>
</gene>
<dbReference type="InterPro" id="IPR010664">
    <property type="entry name" value="LipoPS_assembly_LptC-rel"/>
</dbReference>
<evidence type="ECO:0000256" key="2">
    <source>
        <dbReference type="ARBA" id="ARBA00022519"/>
    </source>
</evidence>
<dbReference type="Pfam" id="PF06835">
    <property type="entry name" value="LptC"/>
    <property type="match status" value="1"/>
</dbReference>
<dbReference type="NCBIfam" id="TIGR04409">
    <property type="entry name" value="LptC_YrbK"/>
    <property type="match status" value="1"/>
</dbReference>
<proteinExistence type="inferred from homology"/>
<evidence type="ECO:0000313" key="8">
    <source>
        <dbReference type="Proteomes" id="UP000805841"/>
    </source>
</evidence>
<keyword evidence="5 6" id="KW-0472">Membrane</keyword>
<evidence type="ECO:0000256" key="1">
    <source>
        <dbReference type="ARBA" id="ARBA00022475"/>
    </source>
</evidence>
<dbReference type="EMBL" id="JAAOCA010000002">
    <property type="protein sequence ID" value="MBD1597397.1"/>
    <property type="molecule type" value="Genomic_DNA"/>
</dbReference>
<keyword evidence="4 6" id="KW-1133">Transmembrane helix</keyword>
<evidence type="ECO:0000256" key="3">
    <source>
        <dbReference type="ARBA" id="ARBA00022692"/>
    </source>
</evidence>
<comment type="subcellular location">
    <subcellularLocation>
        <location evidence="6">Cell inner membrane</location>
        <topology evidence="6">Single-pass membrane protein</topology>
    </subcellularLocation>
</comment>
<evidence type="ECO:0000256" key="5">
    <source>
        <dbReference type="ARBA" id="ARBA00023136"/>
    </source>
</evidence>
<dbReference type="HAMAP" id="MF_01915">
    <property type="entry name" value="LPS_assembly_LptC"/>
    <property type="match status" value="1"/>
</dbReference>